<dbReference type="Proteomes" id="UP000324222">
    <property type="component" value="Unassembled WGS sequence"/>
</dbReference>
<accession>A0A5B7CLN9</accession>
<reference evidence="2 3" key="1">
    <citation type="submission" date="2019-05" db="EMBL/GenBank/DDBJ databases">
        <title>Another draft genome of Portunus trituberculatus and its Hox gene families provides insights of decapod evolution.</title>
        <authorList>
            <person name="Jeong J.-H."/>
            <person name="Song I."/>
            <person name="Kim S."/>
            <person name="Choi T."/>
            <person name="Kim D."/>
            <person name="Ryu S."/>
            <person name="Kim W."/>
        </authorList>
    </citation>
    <scope>NUCLEOTIDE SEQUENCE [LARGE SCALE GENOMIC DNA]</scope>
    <source>
        <tissue evidence="2">Muscle</tissue>
    </source>
</reference>
<evidence type="ECO:0000313" key="3">
    <source>
        <dbReference type="Proteomes" id="UP000324222"/>
    </source>
</evidence>
<dbReference type="EMBL" id="VSRR010000124">
    <property type="protein sequence ID" value="MPC10602.1"/>
    <property type="molecule type" value="Genomic_DNA"/>
</dbReference>
<sequence length="86" mass="9347">MASASILTGCTQKNRARQFIAKTYIASANPGHENYDGAGRPAALISTVGVTQHRHALLVVGRRSRLERSRETGQAREETPTLRLSS</sequence>
<name>A0A5B7CLN9_PORTR</name>
<feature type="compositionally biased region" description="Basic and acidic residues" evidence="1">
    <location>
        <begin position="64"/>
        <end position="80"/>
    </location>
</feature>
<comment type="caution">
    <text evidence="2">The sequence shown here is derived from an EMBL/GenBank/DDBJ whole genome shotgun (WGS) entry which is preliminary data.</text>
</comment>
<protein>
    <submittedName>
        <fullName evidence="2">Uncharacterized protein</fullName>
    </submittedName>
</protein>
<gene>
    <name evidence="2" type="ORF">E2C01_003239</name>
</gene>
<dbReference type="AlphaFoldDB" id="A0A5B7CLN9"/>
<keyword evidence="3" id="KW-1185">Reference proteome</keyword>
<proteinExistence type="predicted"/>
<organism evidence="2 3">
    <name type="scientific">Portunus trituberculatus</name>
    <name type="common">Swimming crab</name>
    <name type="synonym">Neptunus trituberculatus</name>
    <dbReference type="NCBI Taxonomy" id="210409"/>
    <lineage>
        <taxon>Eukaryota</taxon>
        <taxon>Metazoa</taxon>
        <taxon>Ecdysozoa</taxon>
        <taxon>Arthropoda</taxon>
        <taxon>Crustacea</taxon>
        <taxon>Multicrustacea</taxon>
        <taxon>Malacostraca</taxon>
        <taxon>Eumalacostraca</taxon>
        <taxon>Eucarida</taxon>
        <taxon>Decapoda</taxon>
        <taxon>Pleocyemata</taxon>
        <taxon>Brachyura</taxon>
        <taxon>Eubrachyura</taxon>
        <taxon>Portunoidea</taxon>
        <taxon>Portunidae</taxon>
        <taxon>Portuninae</taxon>
        <taxon>Portunus</taxon>
    </lineage>
</organism>
<evidence type="ECO:0000256" key="1">
    <source>
        <dbReference type="SAM" id="MobiDB-lite"/>
    </source>
</evidence>
<evidence type="ECO:0000313" key="2">
    <source>
        <dbReference type="EMBL" id="MPC10602.1"/>
    </source>
</evidence>
<feature type="region of interest" description="Disordered" evidence="1">
    <location>
        <begin position="63"/>
        <end position="86"/>
    </location>
</feature>